<dbReference type="AlphaFoldDB" id="A0A1I4Y6N9"/>
<sequence>MSGNKKHIDISIIIATYNRAHLITESLATIQNQTYRNWECLIIDDGSSDGTAVVVDEFINEDSRFSYHKRKEKYKKGLPGCRNQGLDLAQGAHVIFFDDDDIVHPENLQYCIDLKKEKHCSFIRYDKKPFKDSKEIKFKSIKDSHVTQFGIGDLNDMVTGKIPFASCCVMWDRRCFAKERFNEDLMYAEEWECYSRILSQGFKGITTDAVLYFNRKHANSNTGHFQNKDPEKIKSKIKASELIIENLASKNLFSSALKNYFIRLGFQLNSKRIIEKALRYSEAGLLERMKYKFGYFAYPVLRPLFILKGKLLIH</sequence>
<keyword evidence="2" id="KW-0808">Transferase</keyword>
<dbReference type="Proteomes" id="UP000199153">
    <property type="component" value="Unassembled WGS sequence"/>
</dbReference>
<dbReference type="InterPro" id="IPR001173">
    <property type="entry name" value="Glyco_trans_2-like"/>
</dbReference>
<proteinExistence type="predicted"/>
<dbReference type="PANTHER" id="PTHR43685">
    <property type="entry name" value="GLYCOSYLTRANSFERASE"/>
    <property type="match status" value="1"/>
</dbReference>
<dbReference type="EMBL" id="FOVL01000002">
    <property type="protein sequence ID" value="SFN33180.1"/>
    <property type="molecule type" value="Genomic_DNA"/>
</dbReference>
<dbReference type="InterPro" id="IPR029044">
    <property type="entry name" value="Nucleotide-diphossugar_trans"/>
</dbReference>
<dbReference type="SUPFAM" id="SSF53448">
    <property type="entry name" value="Nucleotide-diphospho-sugar transferases"/>
    <property type="match status" value="1"/>
</dbReference>
<gene>
    <name evidence="2" type="ORF">SAMN05660413_00532</name>
</gene>
<feature type="domain" description="Glycosyltransferase 2-like" evidence="1">
    <location>
        <begin position="11"/>
        <end position="168"/>
    </location>
</feature>
<protein>
    <submittedName>
        <fullName evidence="2">Glycosyltransferase involved in cell wall bisynthesis</fullName>
    </submittedName>
</protein>
<organism evidence="2 3">
    <name type="scientific">Salegentibacter flavus</name>
    <dbReference type="NCBI Taxonomy" id="287099"/>
    <lineage>
        <taxon>Bacteria</taxon>
        <taxon>Pseudomonadati</taxon>
        <taxon>Bacteroidota</taxon>
        <taxon>Flavobacteriia</taxon>
        <taxon>Flavobacteriales</taxon>
        <taxon>Flavobacteriaceae</taxon>
        <taxon>Salegentibacter</taxon>
    </lineage>
</organism>
<keyword evidence="3" id="KW-1185">Reference proteome</keyword>
<dbReference type="GO" id="GO:0016740">
    <property type="term" value="F:transferase activity"/>
    <property type="evidence" value="ECO:0007669"/>
    <property type="project" value="UniProtKB-KW"/>
</dbReference>
<dbReference type="RefSeq" id="WP_245760370.1">
    <property type="nucleotide sequence ID" value="NZ_FOVL01000002.1"/>
</dbReference>
<dbReference type="STRING" id="287099.SAMN05660413_00532"/>
<dbReference type="PANTHER" id="PTHR43685:SF2">
    <property type="entry name" value="GLYCOSYLTRANSFERASE 2-LIKE DOMAIN-CONTAINING PROTEIN"/>
    <property type="match status" value="1"/>
</dbReference>
<dbReference type="InterPro" id="IPR050834">
    <property type="entry name" value="Glycosyltransf_2"/>
</dbReference>
<name>A0A1I4Y6N9_9FLAO</name>
<evidence type="ECO:0000313" key="3">
    <source>
        <dbReference type="Proteomes" id="UP000199153"/>
    </source>
</evidence>
<evidence type="ECO:0000313" key="2">
    <source>
        <dbReference type="EMBL" id="SFN33180.1"/>
    </source>
</evidence>
<evidence type="ECO:0000259" key="1">
    <source>
        <dbReference type="Pfam" id="PF00535"/>
    </source>
</evidence>
<reference evidence="2 3" key="1">
    <citation type="submission" date="2016-10" db="EMBL/GenBank/DDBJ databases">
        <authorList>
            <person name="de Groot N.N."/>
        </authorList>
    </citation>
    <scope>NUCLEOTIDE SEQUENCE [LARGE SCALE GENOMIC DNA]</scope>
    <source>
        <strain evidence="2 3">DSM 17794</strain>
    </source>
</reference>
<dbReference type="CDD" id="cd00761">
    <property type="entry name" value="Glyco_tranf_GTA_type"/>
    <property type="match status" value="1"/>
</dbReference>
<accession>A0A1I4Y6N9</accession>
<dbReference type="Gene3D" id="3.90.550.10">
    <property type="entry name" value="Spore Coat Polysaccharide Biosynthesis Protein SpsA, Chain A"/>
    <property type="match status" value="1"/>
</dbReference>
<dbReference type="Pfam" id="PF00535">
    <property type="entry name" value="Glycos_transf_2"/>
    <property type="match status" value="1"/>
</dbReference>